<protein>
    <submittedName>
        <fullName evidence="1">Troponin c</fullName>
    </submittedName>
</protein>
<accession>A0A1D2AIM7</accession>
<organism evidence="1">
    <name type="scientific">Ornithodoros brasiliensis</name>
    <name type="common">Mouro tick</name>
    <dbReference type="NCBI Taxonomy" id="888526"/>
    <lineage>
        <taxon>Eukaryota</taxon>
        <taxon>Metazoa</taxon>
        <taxon>Ecdysozoa</taxon>
        <taxon>Arthropoda</taxon>
        <taxon>Chelicerata</taxon>
        <taxon>Arachnida</taxon>
        <taxon>Acari</taxon>
        <taxon>Parasitiformes</taxon>
        <taxon>Ixodida</taxon>
        <taxon>Ixodoidea</taxon>
        <taxon>Argasidae</taxon>
        <taxon>Ornithodorinae</taxon>
        <taxon>Ornithodoros</taxon>
    </lineage>
</organism>
<reference evidence="1" key="1">
    <citation type="submission" date="2016-07" db="EMBL/GenBank/DDBJ databases">
        <title>Salivary Glands transcriptome analysis on engorged females of Ornithodoros brasiliensis (Acari:Argasidae).</title>
        <authorList>
            <person name="Simons S.M."/>
            <person name="Carvalho E."/>
            <person name="Junqueira-de-Azevedo I."/>
            <person name="Ho P.L."/>
            <person name="Giovanni D."/>
            <person name="Mendonca R."/>
            <person name="Onofrio V."/>
            <person name="Landulfo G."/>
            <person name="Ramirez D."/>
            <person name="Barros-Battesti D."/>
        </authorList>
    </citation>
    <scope>NUCLEOTIDE SEQUENCE</scope>
    <source>
        <strain evidence="1">Female</strain>
        <tissue evidence="1">Salivary gland</tissue>
    </source>
</reference>
<proteinExistence type="predicted"/>
<sequence>LYRMVSFLERLLVASHHFHELVEVDCAAAVCVDLGDHFVEFVLSECVIQSAQDFSQVRDVDVSVAFLVVQAECLTQFFLHGFGVLFHQKPGGQGHELVELQLARPVLIDFGDEVLEILLLKGLAQRPQNGGHHVGVHEALLVAVEHVEGLAQHEALFLGKFIHSEAGRWRVATSSRSE</sequence>
<dbReference type="AlphaFoldDB" id="A0A1D2AIM7"/>
<dbReference type="EMBL" id="GETE01001095">
    <property type="protein sequence ID" value="JAT78785.1"/>
    <property type="molecule type" value="Transcribed_RNA"/>
</dbReference>
<feature type="non-terminal residue" evidence="1">
    <location>
        <position position="1"/>
    </location>
</feature>
<name>A0A1D2AIM7_ORNBR</name>
<evidence type="ECO:0000313" key="1">
    <source>
        <dbReference type="EMBL" id="JAT78785.1"/>
    </source>
</evidence>